<organism evidence="3 4">
    <name type="scientific">Streptomyces brasiliscabiei</name>
    <dbReference type="NCBI Taxonomy" id="2736302"/>
    <lineage>
        <taxon>Bacteria</taxon>
        <taxon>Bacillati</taxon>
        <taxon>Actinomycetota</taxon>
        <taxon>Actinomycetes</taxon>
        <taxon>Kitasatosporales</taxon>
        <taxon>Streptomycetaceae</taxon>
        <taxon>Streptomyces</taxon>
    </lineage>
</organism>
<dbReference type="PANTHER" id="PTHR43593:SF1">
    <property type="entry name" value="INOSITOL 2-DEHYDROGENASE"/>
    <property type="match status" value="1"/>
</dbReference>
<dbReference type="SUPFAM" id="SSF51735">
    <property type="entry name" value="NAD(P)-binding Rossmann-fold domains"/>
    <property type="match status" value="1"/>
</dbReference>
<dbReference type="InterPro" id="IPR055170">
    <property type="entry name" value="GFO_IDH_MocA-like_dom"/>
</dbReference>
<dbReference type="EMBL" id="JBBAYM010000030">
    <property type="protein sequence ID" value="MEI5614636.1"/>
    <property type="molecule type" value="Genomic_DNA"/>
</dbReference>
<name>A0ABU8GQL4_9ACTN</name>
<dbReference type="InterPro" id="IPR000683">
    <property type="entry name" value="Gfo/Idh/MocA-like_OxRdtase_N"/>
</dbReference>
<accession>A0ABU8GQL4</accession>
<evidence type="ECO:0000313" key="3">
    <source>
        <dbReference type="EMBL" id="MEI5614636.1"/>
    </source>
</evidence>
<evidence type="ECO:0000313" key="4">
    <source>
        <dbReference type="Proteomes" id="UP001365781"/>
    </source>
</evidence>
<dbReference type="InterPro" id="IPR036291">
    <property type="entry name" value="NAD(P)-bd_dom_sf"/>
</dbReference>
<dbReference type="RefSeq" id="WP_336542591.1">
    <property type="nucleotide sequence ID" value="NZ_JBBAYL010000029.1"/>
</dbReference>
<feature type="domain" description="Gfo/Idh/MocA-like oxidoreductase N-terminal" evidence="1">
    <location>
        <begin position="4"/>
        <end position="117"/>
    </location>
</feature>
<proteinExistence type="predicted"/>
<dbReference type="Proteomes" id="UP001365781">
    <property type="component" value="Unassembled WGS sequence"/>
</dbReference>
<evidence type="ECO:0000259" key="2">
    <source>
        <dbReference type="Pfam" id="PF22725"/>
    </source>
</evidence>
<dbReference type="Pfam" id="PF22725">
    <property type="entry name" value="GFO_IDH_MocA_C3"/>
    <property type="match status" value="1"/>
</dbReference>
<dbReference type="InterPro" id="IPR050424">
    <property type="entry name" value="Gfo-Idh-MocA_inositol_DH"/>
</dbReference>
<dbReference type="Pfam" id="PF01408">
    <property type="entry name" value="GFO_IDH_MocA"/>
    <property type="match status" value="1"/>
</dbReference>
<protein>
    <submittedName>
        <fullName evidence="3">Gfo/Idh/MocA family oxidoreductase</fullName>
    </submittedName>
</protein>
<keyword evidence="4" id="KW-1185">Reference proteome</keyword>
<feature type="domain" description="GFO/IDH/MocA-like oxidoreductase" evidence="2">
    <location>
        <begin position="133"/>
        <end position="247"/>
    </location>
</feature>
<dbReference type="Gene3D" id="3.30.360.10">
    <property type="entry name" value="Dihydrodipicolinate Reductase, domain 2"/>
    <property type="match status" value="1"/>
</dbReference>
<dbReference type="Gene3D" id="3.40.50.720">
    <property type="entry name" value="NAD(P)-binding Rossmann-like Domain"/>
    <property type="match status" value="1"/>
</dbReference>
<reference evidence="3 4" key="1">
    <citation type="submission" date="2024-03" db="EMBL/GenBank/DDBJ databases">
        <title>First Report of Pectobacterium brasiliscabiei causing potato scab in china.</title>
        <authorList>
            <person name="Handique U."/>
        </authorList>
    </citation>
    <scope>NUCLEOTIDE SEQUENCE [LARGE SCALE GENOMIC DNA]</scope>
    <source>
        <strain evidence="3 4">ZRIMU1503</strain>
    </source>
</reference>
<comment type="caution">
    <text evidence="3">The sequence shown here is derived from an EMBL/GenBank/DDBJ whole genome shotgun (WGS) entry which is preliminary data.</text>
</comment>
<dbReference type="PANTHER" id="PTHR43593">
    <property type="match status" value="1"/>
</dbReference>
<sequence>MSALRIGVIGAGNMGADHVTTLHRQVSGADVVLIADIDKERAASVAGTVPGARATDAPYALIADPDVDAVVIASHDSTHADLSVAAVRAGKPVLCEKPLAPTLDECLRVVREERQAGGGLISLGFMRRFDPAYVELKSAVSAGSCGAPLLVHCVSRGVSSAPGCTDELSVTGSAVHEFDTVPWLLDSPITEVSWHTGRATSVVAGLRDPQLMLLRTADGVLTTAEVFLNAEYGYDIRCEVAGEHGTLALTDPARLVTDSGRARSTGYPADWRPRFADAYRLELQAWTDAVTAGHPTPLATAYDGLVASAVAEAVIGSMKDGGRTVPVQVPEV</sequence>
<evidence type="ECO:0000259" key="1">
    <source>
        <dbReference type="Pfam" id="PF01408"/>
    </source>
</evidence>
<gene>
    <name evidence="3" type="ORF">WB403_36450</name>
</gene>
<dbReference type="SUPFAM" id="SSF55347">
    <property type="entry name" value="Glyceraldehyde-3-phosphate dehydrogenase-like, C-terminal domain"/>
    <property type="match status" value="1"/>
</dbReference>